<dbReference type="STRING" id="1166337.SAMN05192580_2205"/>
<sequence length="382" mass="42099">MYGWANHRITRDDLIAFAWSAPMRELAKQVGLSDVGLKKALKAHGVAGPPQGYWNRVHAGRPVPDRPKAPARRPGERPYILVDNRFSGLPTAPLPSSAGPFASAKVPEDLEQLRVQERSAIGRAVSAGKIVVPHSAIRSLLARDEKDLAKASTTLWHRPTPLFDSPYEKRRLRILNAIFLTLARRGHGASAYVDGTHTEFAVVIGDTRVPLHLGETGRKSGSYNRYNAPHPDPKRGASVKLELTAETARWADDEDGTLETKIADICAGLIVEGEREYRSELRRLEEAEERQRLEAEKRRQERLRKANEARVAALVESGRLLAEAENLRSLIAKVAKAVEAGALDLPPNALAEWRAWADGEADKTDPVTSGQVRAHLLPPTDD</sequence>
<organism evidence="3 4">
    <name type="scientific">Sphingomonas jatrophae</name>
    <dbReference type="NCBI Taxonomy" id="1166337"/>
    <lineage>
        <taxon>Bacteria</taxon>
        <taxon>Pseudomonadati</taxon>
        <taxon>Pseudomonadota</taxon>
        <taxon>Alphaproteobacteria</taxon>
        <taxon>Sphingomonadales</taxon>
        <taxon>Sphingomonadaceae</taxon>
        <taxon>Sphingomonas</taxon>
    </lineage>
</organism>
<dbReference type="EMBL" id="FOZG01000002">
    <property type="protein sequence ID" value="SFR97774.1"/>
    <property type="molecule type" value="Genomic_DNA"/>
</dbReference>
<feature type="region of interest" description="Disordered" evidence="2">
    <location>
        <begin position="360"/>
        <end position="382"/>
    </location>
</feature>
<reference evidence="3 4" key="1">
    <citation type="submission" date="2016-10" db="EMBL/GenBank/DDBJ databases">
        <authorList>
            <person name="de Groot N.N."/>
        </authorList>
    </citation>
    <scope>NUCLEOTIDE SEQUENCE [LARGE SCALE GENOMIC DNA]</scope>
    <source>
        <strain evidence="3 4">S5-249</strain>
    </source>
</reference>
<feature type="compositionally biased region" description="Basic and acidic residues" evidence="2">
    <location>
        <begin position="63"/>
        <end position="75"/>
    </location>
</feature>
<name>A0A1I6L2T4_9SPHN</name>
<keyword evidence="1" id="KW-0175">Coiled coil</keyword>
<evidence type="ECO:0000313" key="3">
    <source>
        <dbReference type="EMBL" id="SFR97774.1"/>
    </source>
</evidence>
<gene>
    <name evidence="3" type="ORF">SAMN05192580_2205</name>
</gene>
<feature type="coiled-coil region" evidence="1">
    <location>
        <begin position="270"/>
        <end position="310"/>
    </location>
</feature>
<dbReference type="Proteomes" id="UP000198824">
    <property type="component" value="Unassembled WGS sequence"/>
</dbReference>
<feature type="region of interest" description="Disordered" evidence="2">
    <location>
        <begin position="52"/>
        <end position="75"/>
    </location>
</feature>
<evidence type="ECO:0000313" key="4">
    <source>
        <dbReference type="Proteomes" id="UP000198824"/>
    </source>
</evidence>
<evidence type="ECO:0000256" key="1">
    <source>
        <dbReference type="SAM" id="Coils"/>
    </source>
</evidence>
<dbReference type="AlphaFoldDB" id="A0A1I6L2T4"/>
<protein>
    <submittedName>
        <fullName evidence="3">Uncharacterized protein</fullName>
    </submittedName>
</protein>
<keyword evidence="4" id="KW-1185">Reference proteome</keyword>
<proteinExistence type="predicted"/>
<dbReference type="OrthoDB" id="9777694at2"/>
<evidence type="ECO:0000256" key="2">
    <source>
        <dbReference type="SAM" id="MobiDB-lite"/>
    </source>
</evidence>
<dbReference type="RefSeq" id="WP_093314520.1">
    <property type="nucleotide sequence ID" value="NZ_FOZG01000002.1"/>
</dbReference>
<accession>A0A1I6L2T4</accession>